<evidence type="ECO:0000313" key="3">
    <source>
        <dbReference type="EMBL" id="SET86674.1"/>
    </source>
</evidence>
<evidence type="ECO:0000313" key="2">
    <source>
        <dbReference type="EMBL" id="AHW62272.1"/>
    </source>
</evidence>
<organism evidence="3 5">
    <name type="scientific">Draconibacterium orientale</name>
    <dbReference type="NCBI Taxonomy" id="1168034"/>
    <lineage>
        <taxon>Bacteria</taxon>
        <taxon>Pseudomonadati</taxon>
        <taxon>Bacteroidota</taxon>
        <taxon>Bacteroidia</taxon>
        <taxon>Marinilabiliales</taxon>
        <taxon>Prolixibacteraceae</taxon>
        <taxon>Draconibacterium</taxon>
    </lineage>
</organism>
<name>X5DNR0_9BACT</name>
<dbReference type="eggNOG" id="ENOG5033BSA">
    <property type="taxonomic scope" value="Bacteria"/>
</dbReference>
<proteinExistence type="predicted"/>
<dbReference type="EMBL" id="CP007451">
    <property type="protein sequence ID" value="AHW62272.1"/>
    <property type="molecule type" value="Genomic_DNA"/>
</dbReference>
<evidence type="ECO:0000313" key="4">
    <source>
        <dbReference type="Proteomes" id="UP000023772"/>
    </source>
</evidence>
<dbReference type="Proteomes" id="UP000181981">
    <property type="component" value="Unassembled WGS sequence"/>
</dbReference>
<accession>X5DNR0</accession>
<dbReference type="AlphaFoldDB" id="X5DNR0"/>
<sequence>MESIRSSSKNSLLYIFEYFTVFIVIFYAGKASLFVGAIESWANPIGLMLPILTFGALAFMKGIHFNYKFILLISGYIIYTIASTIKFGAIHPRFFAIYLIKFIFAYIIIASLRIRFFRIYEDLIYYLCIIALVFWTIQNIIPVPFIEFLRNFEFSTQGPVKGNVDFNTIVYTIPNFKEVPKTIMHLGGIQVFRNAGFAWEPGGFATFINLAILINLIRNNMSINSNKHFFVFVFTLITTFSTTGYSIFIIIILFYIYNQHLIKMVWMAPIVLIATTLIFTLPFMREKITDDQGYTTKELVYYSAKYGNQYSTQRFQSLQIDFVDYLNHPIIGYGGHEEARWTNNLGAQIFTVSGIGKILARFGTIGFIFFLFSLWQSTKEILKLYKLKGTIFPVLIMFMISISYSLFTILFMCIWLFYLPGILKVENYRKHILSYVLKTIETQSS</sequence>
<feature type="transmembrane region" description="Helical" evidence="1">
    <location>
        <begin position="229"/>
        <end position="258"/>
    </location>
</feature>
<dbReference type="RefSeq" id="WP_038561870.1">
    <property type="nucleotide sequence ID" value="NZ_FOHT01000026.1"/>
</dbReference>
<keyword evidence="1" id="KW-0812">Transmembrane</keyword>
<keyword evidence="4" id="KW-1185">Reference proteome</keyword>
<evidence type="ECO:0008006" key="6">
    <source>
        <dbReference type="Google" id="ProtNLM"/>
    </source>
</evidence>
<feature type="transmembrane region" description="Helical" evidence="1">
    <location>
        <begin position="69"/>
        <end position="89"/>
    </location>
</feature>
<dbReference type="OrthoDB" id="834927at2"/>
<feature type="transmembrane region" description="Helical" evidence="1">
    <location>
        <begin position="197"/>
        <end position="217"/>
    </location>
</feature>
<feature type="transmembrane region" description="Helical" evidence="1">
    <location>
        <begin position="358"/>
        <end position="375"/>
    </location>
</feature>
<feature type="transmembrane region" description="Helical" evidence="1">
    <location>
        <begin position="12"/>
        <end position="29"/>
    </location>
</feature>
<keyword evidence="1" id="KW-1133">Transmembrane helix</keyword>
<feature type="transmembrane region" description="Helical" evidence="1">
    <location>
        <begin position="41"/>
        <end position="60"/>
    </location>
</feature>
<keyword evidence="1" id="KW-0472">Membrane</keyword>
<feature type="transmembrane region" description="Helical" evidence="1">
    <location>
        <begin position="264"/>
        <end position="284"/>
    </location>
</feature>
<feature type="transmembrane region" description="Helical" evidence="1">
    <location>
        <begin position="95"/>
        <end position="116"/>
    </location>
</feature>
<dbReference type="EMBL" id="FOHT01000026">
    <property type="protein sequence ID" value="SET86674.1"/>
    <property type="molecule type" value="Genomic_DNA"/>
</dbReference>
<gene>
    <name evidence="2" type="ORF">FH5T_18660</name>
    <name evidence="3" type="ORF">SAMN05444285_12635</name>
</gene>
<evidence type="ECO:0000313" key="5">
    <source>
        <dbReference type="Proteomes" id="UP000181981"/>
    </source>
</evidence>
<feature type="transmembrane region" description="Helical" evidence="1">
    <location>
        <begin position="395"/>
        <end position="419"/>
    </location>
</feature>
<protein>
    <recommendedName>
        <fullName evidence="6">O-Antigen ligase</fullName>
    </recommendedName>
</protein>
<dbReference type="Proteomes" id="UP000023772">
    <property type="component" value="Chromosome"/>
</dbReference>
<dbReference type="KEGG" id="dori:FH5T_18660"/>
<reference evidence="2 4" key="1">
    <citation type="submission" date="2014-03" db="EMBL/GenBank/DDBJ databases">
        <title>Complete genome sequence of a deeply braunched marine Bacteroidia bacterium Draconibacterium orientale type strain FH5T.</title>
        <authorList>
            <person name="Li X."/>
            <person name="Wang X."/>
            <person name="Xie Z."/>
            <person name="Du Z."/>
            <person name="Chen G."/>
        </authorList>
    </citation>
    <scope>NUCLEOTIDE SEQUENCE [LARGE SCALE GENOMIC DNA]</scope>
    <source>
        <strain evidence="2 4">FH5</strain>
    </source>
</reference>
<evidence type="ECO:0000256" key="1">
    <source>
        <dbReference type="SAM" id="Phobius"/>
    </source>
</evidence>
<reference evidence="3 5" key="2">
    <citation type="submission" date="2016-10" db="EMBL/GenBank/DDBJ databases">
        <authorList>
            <person name="de Groot N.N."/>
        </authorList>
    </citation>
    <scope>NUCLEOTIDE SEQUENCE [LARGE SCALE GENOMIC DNA]</scope>
    <source>
        <strain evidence="3 5">DSM 25947</strain>
    </source>
</reference>
<dbReference type="STRING" id="1168034.FH5T_18660"/>
<feature type="transmembrane region" description="Helical" evidence="1">
    <location>
        <begin position="123"/>
        <end position="141"/>
    </location>
</feature>
<dbReference type="HOGENOM" id="CLU_645063_0_0_10"/>